<gene>
    <name evidence="2" type="ORF">WJ35_18645</name>
</gene>
<dbReference type="EMBL" id="CP013421">
    <property type="protein sequence ID" value="AOJ77045.1"/>
    <property type="molecule type" value="Genomic_DNA"/>
</dbReference>
<organism evidence="2 3">
    <name type="scientific">Burkholderia ubonensis</name>
    <dbReference type="NCBI Taxonomy" id="101571"/>
    <lineage>
        <taxon>Bacteria</taxon>
        <taxon>Pseudomonadati</taxon>
        <taxon>Pseudomonadota</taxon>
        <taxon>Betaproteobacteria</taxon>
        <taxon>Burkholderiales</taxon>
        <taxon>Burkholderiaceae</taxon>
        <taxon>Burkholderia</taxon>
        <taxon>Burkholderia cepacia complex</taxon>
    </lineage>
</organism>
<accession>A0A1B4LIT8</accession>
<proteinExistence type="predicted"/>
<name>A0A1B4LIT8_9BURK</name>
<sequence length="348" mass="39199">MSTLRPNQLVIKAGALPPSLMVRHFKPDEWEEFIERSALQCEVNGRKYHQVKRFGGPGDAGRDVEARLTGALTVDQWDLFQAKHYKAPLTPGEFFPELAKFFLHLAAGTYPPPRRYFVCSPQNAGPDLHDLIASPAKLKQRFLTDWAAGKTGMKNLVSGLTSEVRAVIDAFDFARIEECLLRDLLAWHAIDHVTHCRIFHIEAERGDDPTMPVLPTEDELIYVEELVAVYSEQGSAARTVEEVMRTAYADHFTDCRMEFYCAEGLKRFSRDLFEHDEFAKLLDMVLKGVRTAVSSPRHSVGLDRLDAAVSRASSLTLTDSALHGRLRGGDIAGTCHHLVNEKKLRWIK</sequence>
<dbReference type="Pfam" id="PF20282">
    <property type="entry name" value="CTD6"/>
    <property type="match status" value="1"/>
</dbReference>
<evidence type="ECO:0000313" key="2">
    <source>
        <dbReference type="EMBL" id="AOJ77045.1"/>
    </source>
</evidence>
<dbReference type="AlphaFoldDB" id="A0A1B4LIT8"/>
<reference evidence="2 3" key="1">
    <citation type="submission" date="2015-12" db="EMBL/GenBank/DDBJ databases">
        <title>Diversity of Burkholderia near neighbor genomes.</title>
        <authorList>
            <person name="Sahl J."/>
            <person name="Wagner D."/>
            <person name="Keim P."/>
        </authorList>
    </citation>
    <scope>NUCLEOTIDE SEQUENCE [LARGE SCALE GENOMIC DNA]</scope>
    <source>
        <strain evidence="2 3">MSMB0783</strain>
    </source>
</reference>
<evidence type="ECO:0000259" key="1">
    <source>
        <dbReference type="Pfam" id="PF20282"/>
    </source>
</evidence>
<feature type="domain" description="ABC-three component systems C-terminal" evidence="1">
    <location>
        <begin position="219"/>
        <end position="346"/>
    </location>
</feature>
<protein>
    <recommendedName>
        <fullName evidence="1">ABC-three component systems C-terminal domain-containing protein</fullName>
    </recommendedName>
</protein>
<evidence type="ECO:0000313" key="3">
    <source>
        <dbReference type="Proteomes" id="UP000243680"/>
    </source>
</evidence>
<dbReference type="Proteomes" id="UP000243680">
    <property type="component" value="Chromosome 3"/>
</dbReference>
<dbReference type="RefSeq" id="WP_069239661.1">
    <property type="nucleotide sequence ID" value="NZ_CP013421.1"/>
</dbReference>
<dbReference type="InterPro" id="IPR046914">
    <property type="entry name" value="ABC-3C_CTD6"/>
</dbReference>